<feature type="region of interest" description="Disordered" evidence="1">
    <location>
        <begin position="186"/>
        <end position="211"/>
    </location>
</feature>
<evidence type="ECO:0000313" key="2">
    <source>
        <dbReference type="EMBL" id="KAF1956495.1"/>
    </source>
</evidence>
<accession>A0A6A5TV49</accession>
<evidence type="ECO:0000256" key="1">
    <source>
        <dbReference type="SAM" id="MobiDB-lite"/>
    </source>
</evidence>
<evidence type="ECO:0000313" key="3">
    <source>
        <dbReference type="Proteomes" id="UP000800035"/>
    </source>
</evidence>
<protein>
    <submittedName>
        <fullName evidence="2">Uncharacterized protein</fullName>
    </submittedName>
</protein>
<dbReference type="Proteomes" id="UP000800035">
    <property type="component" value="Unassembled WGS sequence"/>
</dbReference>
<dbReference type="OrthoDB" id="5409477at2759"/>
<dbReference type="AlphaFoldDB" id="A0A6A5TV49"/>
<sequence length="211" mass="24398">MDPRAQNPFDSFEPDTRPNCAICDAPDHTRCSCESERLAIAVEQAEQLKFGRILSLTREWVVEHSRQQVIKSFRNLLKQTQQTRSMRLSLLPDLDAYSRYMSYGSSALPPSIVQELQSQISQAQVQPQQIIDETWHTSSMKYPAVLDYFYSLVEIKRPEDGDERLLHFTINDFEYRLPHQKAIFDPGAEQEFNDKPPDIDKPGMSKTLYSP</sequence>
<organism evidence="2 3">
    <name type="scientific">Byssothecium circinans</name>
    <dbReference type="NCBI Taxonomy" id="147558"/>
    <lineage>
        <taxon>Eukaryota</taxon>
        <taxon>Fungi</taxon>
        <taxon>Dikarya</taxon>
        <taxon>Ascomycota</taxon>
        <taxon>Pezizomycotina</taxon>
        <taxon>Dothideomycetes</taxon>
        <taxon>Pleosporomycetidae</taxon>
        <taxon>Pleosporales</taxon>
        <taxon>Massarineae</taxon>
        <taxon>Massarinaceae</taxon>
        <taxon>Byssothecium</taxon>
    </lineage>
</organism>
<keyword evidence="3" id="KW-1185">Reference proteome</keyword>
<gene>
    <name evidence="2" type="ORF">CC80DRAFT_412351</name>
</gene>
<name>A0A6A5TV49_9PLEO</name>
<proteinExistence type="predicted"/>
<feature type="compositionally biased region" description="Basic and acidic residues" evidence="1">
    <location>
        <begin position="192"/>
        <end position="203"/>
    </location>
</feature>
<reference evidence="2" key="1">
    <citation type="journal article" date="2020" name="Stud. Mycol.">
        <title>101 Dothideomycetes genomes: a test case for predicting lifestyles and emergence of pathogens.</title>
        <authorList>
            <person name="Haridas S."/>
            <person name="Albert R."/>
            <person name="Binder M."/>
            <person name="Bloem J."/>
            <person name="Labutti K."/>
            <person name="Salamov A."/>
            <person name="Andreopoulos B."/>
            <person name="Baker S."/>
            <person name="Barry K."/>
            <person name="Bills G."/>
            <person name="Bluhm B."/>
            <person name="Cannon C."/>
            <person name="Castanera R."/>
            <person name="Culley D."/>
            <person name="Daum C."/>
            <person name="Ezra D."/>
            <person name="Gonzalez J."/>
            <person name="Henrissat B."/>
            <person name="Kuo A."/>
            <person name="Liang C."/>
            <person name="Lipzen A."/>
            <person name="Lutzoni F."/>
            <person name="Magnuson J."/>
            <person name="Mondo S."/>
            <person name="Nolan M."/>
            <person name="Ohm R."/>
            <person name="Pangilinan J."/>
            <person name="Park H.-J."/>
            <person name="Ramirez L."/>
            <person name="Alfaro M."/>
            <person name="Sun H."/>
            <person name="Tritt A."/>
            <person name="Yoshinaga Y."/>
            <person name="Zwiers L.-H."/>
            <person name="Turgeon B."/>
            <person name="Goodwin S."/>
            <person name="Spatafora J."/>
            <person name="Crous P."/>
            <person name="Grigoriev I."/>
        </authorList>
    </citation>
    <scope>NUCLEOTIDE SEQUENCE</scope>
    <source>
        <strain evidence="2">CBS 675.92</strain>
    </source>
</reference>
<dbReference type="EMBL" id="ML976991">
    <property type="protein sequence ID" value="KAF1956495.1"/>
    <property type="molecule type" value="Genomic_DNA"/>
</dbReference>